<keyword evidence="5" id="KW-0328">Glycosyltransferase</keyword>
<evidence type="ECO:0008006" key="15">
    <source>
        <dbReference type="Google" id="ProtNLM"/>
    </source>
</evidence>
<evidence type="ECO:0000256" key="1">
    <source>
        <dbReference type="ARBA" id="ARBA00004477"/>
    </source>
</evidence>
<evidence type="ECO:0000256" key="11">
    <source>
        <dbReference type="SAM" id="MobiDB-lite"/>
    </source>
</evidence>
<dbReference type="InterPro" id="IPR007315">
    <property type="entry name" value="PIG-V/Gpi18"/>
</dbReference>
<dbReference type="PANTHER" id="PTHR12468">
    <property type="entry name" value="GPI MANNOSYLTRANSFERASE 2"/>
    <property type="match status" value="1"/>
</dbReference>
<feature type="transmembrane region" description="Helical" evidence="12">
    <location>
        <begin position="176"/>
        <end position="200"/>
    </location>
</feature>
<keyword evidence="6" id="KW-0808">Transferase</keyword>
<dbReference type="GO" id="GO:0031501">
    <property type="term" value="C:mannosyltransferase complex"/>
    <property type="evidence" value="ECO:0007669"/>
    <property type="project" value="TreeGrafter"/>
</dbReference>
<organism evidence="13 14">
    <name type="scientific">Miscanthus lutarioriparius</name>
    <dbReference type="NCBI Taxonomy" id="422564"/>
    <lineage>
        <taxon>Eukaryota</taxon>
        <taxon>Viridiplantae</taxon>
        <taxon>Streptophyta</taxon>
        <taxon>Embryophyta</taxon>
        <taxon>Tracheophyta</taxon>
        <taxon>Spermatophyta</taxon>
        <taxon>Magnoliopsida</taxon>
        <taxon>Liliopsida</taxon>
        <taxon>Poales</taxon>
        <taxon>Poaceae</taxon>
        <taxon>PACMAD clade</taxon>
        <taxon>Panicoideae</taxon>
        <taxon>Andropogonodae</taxon>
        <taxon>Andropogoneae</taxon>
        <taxon>Saccharinae</taxon>
        <taxon>Miscanthus</taxon>
    </lineage>
</organism>
<evidence type="ECO:0000256" key="7">
    <source>
        <dbReference type="ARBA" id="ARBA00022692"/>
    </source>
</evidence>
<comment type="similarity">
    <text evidence="3">Belongs to the PIGV family.</text>
</comment>
<evidence type="ECO:0000256" key="5">
    <source>
        <dbReference type="ARBA" id="ARBA00022676"/>
    </source>
</evidence>
<dbReference type="PANTHER" id="PTHR12468:SF2">
    <property type="entry name" value="GPI MANNOSYLTRANSFERASE 2"/>
    <property type="match status" value="1"/>
</dbReference>
<comment type="pathway">
    <text evidence="2">Glycolipid biosynthesis; glycosylphosphatidylinositol-anchor biosynthesis.</text>
</comment>
<feature type="transmembrane region" description="Helical" evidence="12">
    <location>
        <begin position="149"/>
        <end position="170"/>
    </location>
</feature>
<feature type="compositionally biased region" description="Acidic residues" evidence="11">
    <location>
        <begin position="689"/>
        <end position="709"/>
    </location>
</feature>
<comment type="caution">
    <text evidence="13">The sequence shown here is derived from an EMBL/GenBank/DDBJ whole genome shotgun (WGS) entry which is preliminary data.</text>
</comment>
<evidence type="ECO:0000256" key="10">
    <source>
        <dbReference type="ARBA" id="ARBA00023136"/>
    </source>
</evidence>
<dbReference type="GO" id="GO:0004376">
    <property type="term" value="F:GPI mannosyltransferase activity"/>
    <property type="evidence" value="ECO:0007669"/>
    <property type="project" value="InterPro"/>
</dbReference>
<evidence type="ECO:0000256" key="2">
    <source>
        <dbReference type="ARBA" id="ARBA00004687"/>
    </source>
</evidence>
<keyword evidence="8" id="KW-0256">Endoplasmic reticulum</keyword>
<dbReference type="Pfam" id="PF04188">
    <property type="entry name" value="Mannosyl_trans2"/>
    <property type="match status" value="1"/>
</dbReference>
<evidence type="ECO:0000256" key="4">
    <source>
        <dbReference type="ARBA" id="ARBA00022502"/>
    </source>
</evidence>
<dbReference type="GO" id="GO:0006506">
    <property type="term" value="P:GPI anchor biosynthetic process"/>
    <property type="evidence" value="ECO:0007669"/>
    <property type="project" value="UniProtKB-UniPathway"/>
</dbReference>
<evidence type="ECO:0000313" key="13">
    <source>
        <dbReference type="EMBL" id="CAD6231278.1"/>
    </source>
</evidence>
<proteinExistence type="inferred from homology"/>
<keyword evidence="7 12" id="KW-0812">Transmembrane</keyword>
<accession>A0A811NZI7</accession>
<dbReference type="GO" id="GO:0000009">
    <property type="term" value="F:alpha-1,6-mannosyltransferase activity"/>
    <property type="evidence" value="ECO:0007669"/>
    <property type="project" value="InterPro"/>
</dbReference>
<evidence type="ECO:0000256" key="6">
    <source>
        <dbReference type="ARBA" id="ARBA00022679"/>
    </source>
</evidence>
<evidence type="ECO:0000256" key="12">
    <source>
        <dbReference type="SAM" id="Phobius"/>
    </source>
</evidence>
<dbReference type="UniPathway" id="UPA00196"/>
<comment type="subcellular location">
    <subcellularLocation>
        <location evidence="1">Endoplasmic reticulum membrane</location>
        <topology evidence="1">Multi-pass membrane protein</topology>
    </subcellularLocation>
</comment>
<evidence type="ECO:0000313" key="14">
    <source>
        <dbReference type="Proteomes" id="UP000604825"/>
    </source>
</evidence>
<feature type="transmembrane region" description="Helical" evidence="12">
    <location>
        <begin position="240"/>
        <end position="263"/>
    </location>
</feature>
<keyword evidence="14" id="KW-1185">Reference proteome</keyword>
<reference evidence="13" key="1">
    <citation type="submission" date="2020-10" db="EMBL/GenBank/DDBJ databases">
        <authorList>
            <person name="Han B."/>
            <person name="Lu T."/>
            <person name="Zhao Q."/>
            <person name="Huang X."/>
            <person name="Zhao Y."/>
        </authorList>
    </citation>
    <scope>NUCLEOTIDE SEQUENCE</scope>
</reference>
<feature type="transmembrane region" description="Helical" evidence="12">
    <location>
        <begin position="116"/>
        <end position="137"/>
    </location>
</feature>
<dbReference type="Proteomes" id="UP000604825">
    <property type="component" value="Unassembled WGS sequence"/>
</dbReference>
<feature type="compositionally biased region" description="Acidic residues" evidence="11">
    <location>
        <begin position="616"/>
        <end position="631"/>
    </location>
</feature>
<evidence type="ECO:0000256" key="8">
    <source>
        <dbReference type="ARBA" id="ARBA00022824"/>
    </source>
</evidence>
<keyword evidence="10 12" id="KW-0472">Membrane</keyword>
<dbReference type="EMBL" id="CAJGYO010000005">
    <property type="protein sequence ID" value="CAD6231278.1"/>
    <property type="molecule type" value="Genomic_DNA"/>
</dbReference>
<dbReference type="AlphaFoldDB" id="A0A811NZI7"/>
<sequence length="852" mass="94645">MAPLVAGVVRLAAASRVLVLSLYLLARLLFRPYDTSATLNPPCLSSTPLSPDPNTPVSTAISSLAVWDGVHFARPAECGYEYEQSFAFLPLLPASLALLARSLFAPLVPILGYRAVLVLSGYVLNNVAFVAAAAYFYRLSVLILKDQKAAYRASVLFCFNPASVFFSSLYSESLYALFSLGGMFYLFSGANTVAVIMLALSGSARSNGALNAGYFCFQALLQAYDATAQKKRPLLAMQTLVIGALRSIFIFVPFFAFQAYGYLNICVHGSSEELRPWCKAKVPLLYGFIQSHYWGVGFLRYFQVKQLPNFLLASPVLSLAVYSIVHYSKLLHRLFQTSSIHKQIITALEERSVVSYRRSNDVTILSELSAGLTKTAQGNSTVKQRKSVATETASATFHDAMSPNQNMEENQDACSILLLPFVLHLVFMTFTAFFVMHVQVVCSSPTSTLSRKNGGGPQMRYPIVDYLNYLDLKVYLVGEVALDGQSIHLIRLSDHPTQKEQCRSLSSAGQVELVINSQLRYITMVSLLVMESTVKGVVVTFWKGFPRWPQAIVLDKDTLVMASVVDRVKTLVVYFDHEAITSGLDWDDVVANPVASLPRVISPSKSQSRQRNNEAAYDEGPEDSQDNSSDDSDFHDSDYDLEDDDDLFVDNVDEHVTDEGVAKGKKIAKGTKRAAGRSSIGTTLVAHDDQEDEDSTDDDGLQLAESDGEGEPAFKFKSFKPKDMANLVFKTYIGKHSCEKQWVLKSCTTTWLVEKYIETFKADQNMSLSNFARTVQKKWNLKPSRTKLARARRLAMKMVMGDEEEQYNMLWDYAHELRKTNPNNTLYLNLDGNIFKSLYVSLAACKRGFLGG</sequence>
<feature type="region of interest" description="Disordered" evidence="11">
    <location>
        <begin position="678"/>
        <end position="709"/>
    </location>
</feature>
<evidence type="ECO:0000256" key="3">
    <source>
        <dbReference type="ARBA" id="ARBA00008698"/>
    </source>
</evidence>
<dbReference type="OrthoDB" id="10252502at2759"/>
<feature type="region of interest" description="Disordered" evidence="11">
    <location>
        <begin position="601"/>
        <end position="637"/>
    </location>
</feature>
<dbReference type="GO" id="GO:0005789">
    <property type="term" value="C:endoplasmic reticulum membrane"/>
    <property type="evidence" value="ECO:0007669"/>
    <property type="project" value="UniProtKB-SubCell"/>
</dbReference>
<feature type="transmembrane region" description="Helical" evidence="12">
    <location>
        <begin position="416"/>
        <end position="436"/>
    </location>
</feature>
<feature type="transmembrane region" description="Helical" evidence="12">
    <location>
        <begin position="86"/>
        <end position="104"/>
    </location>
</feature>
<protein>
    <recommendedName>
        <fullName evidence="15">GPI mannosyltransferase 2</fullName>
    </recommendedName>
</protein>
<gene>
    <name evidence="13" type="ORF">NCGR_LOCUS21391</name>
</gene>
<keyword evidence="9 12" id="KW-1133">Transmembrane helix</keyword>
<feature type="transmembrane region" description="Helical" evidence="12">
    <location>
        <begin position="307"/>
        <end position="325"/>
    </location>
</feature>
<feature type="transmembrane region" description="Helical" evidence="12">
    <location>
        <begin position="6"/>
        <end position="26"/>
    </location>
</feature>
<name>A0A811NZI7_9POAL</name>
<keyword evidence="4" id="KW-0337">GPI-anchor biosynthesis</keyword>
<evidence type="ECO:0000256" key="9">
    <source>
        <dbReference type="ARBA" id="ARBA00022989"/>
    </source>
</evidence>